<dbReference type="Gene3D" id="3.30.160.660">
    <property type="match status" value="1"/>
</dbReference>
<dbReference type="EMBL" id="BMMK01000056">
    <property type="protein sequence ID" value="GGM82492.1"/>
    <property type="molecule type" value="Genomic_DNA"/>
</dbReference>
<dbReference type="Proteomes" id="UP000637578">
    <property type="component" value="Unassembled WGS sequence"/>
</dbReference>
<proteinExistence type="predicted"/>
<comment type="caution">
    <text evidence="2">The sequence shown here is derived from an EMBL/GenBank/DDBJ whole genome shotgun (WGS) entry which is preliminary data.</text>
</comment>
<dbReference type="InterPro" id="IPR027624">
    <property type="entry name" value="TOMM_cyclo_SagD"/>
</dbReference>
<protein>
    <recommendedName>
        <fullName evidence="1">YcaO domain-containing protein</fullName>
    </recommendedName>
</protein>
<evidence type="ECO:0000259" key="1">
    <source>
        <dbReference type="PROSITE" id="PS51664"/>
    </source>
</evidence>
<name>A0A8J3FXT4_9PSEU</name>
<dbReference type="Pfam" id="PF02624">
    <property type="entry name" value="YcaO"/>
    <property type="match status" value="1"/>
</dbReference>
<sequence>MTATLSSRRWHGIPEGDGPTWTPLVEAERRVMPVVSDLCGIVTSLYPQMRDVDDIPAYAVGARACESRHLVGHASAQVSGGGAVDERAATIAAIAETVERYSAVYWPAEQIVEASWNHLTEAGYRALAPESLRLFTDAQFTSPGFPFQPFTPDARIAWTQGLDLGSGEPTLLPASLVYMSQPHTDAVRIGHATSNGLGAGCTWDEAVVSGLLELIERDGFCIAWHNRLSLPLIDPASDEQIAAFFERYVRPTGLDVSLVDLSSFTGVPAVITVVRNRATAIGPFAIGGAAAGTPQRAIIKAVVEAFQTRVWMRAEQRDGDILSPDADFNSEVHRFDDHVRLYAGSGMVHATEFLDASPAQMDIGDLPSLPERRPRALIRAVLDRLAEQNIDVYVADATSPDVAEAGLVVARVLAPALVPLDASFRARFLGVPRLRQRPLELGLLDRVLTDDELNPYPHPYP</sequence>
<dbReference type="AlphaFoldDB" id="A0A8J3FXT4"/>
<dbReference type="RefSeq" id="WP_189061925.1">
    <property type="nucleotide sequence ID" value="NZ_BMMK01000056.1"/>
</dbReference>
<feature type="domain" description="YcaO" evidence="1">
    <location>
        <begin position="81"/>
        <end position="461"/>
    </location>
</feature>
<dbReference type="NCBIfam" id="TIGR03604">
    <property type="entry name" value="TOMM_cyclo_SagD"/>
    <property type="match status" value="1"/>
</dbReference>
<dbReference type="InterPro" id="IPR003776">
    <property type="entry name" value="YcaO-like_dom"/>
</dbReference>
<evidence type="ECO:0000313" key="3">
    <source>
        <dbReference type="Proteomes" id="UP000637578"/>
    </source>
</evidence>
<dbReference type="PANTHER" id="PTHR37809">
    <property type="entry name" value="RIBOSOMAL PROTEIN S12 METHYLTHIOTRANSFERASE ACCESSORY FACTOR YCAO"/>
    <property type="match status" value="1"/>
</dbReference>
<accession>A0A8J3FXT4</accession>
<reference evidence="2" key="2">
    <citation type="submission" date="2020-09" db="EMBL/GenBank/DDBJ databases">
        <authorList>
            <person name="Sun Q."/>
            <person name="Zhou Y."/>
        </authorList>
    </citation>
    <scope>NUCLEOTIDE SEQUENCE</scope>
    <source>
        <strain evidence="2">CGMCC 4.5737</strain>
    </source>
</reference>
<keyword evidence="3" id="KW-1185">Reference proteome</keyword>
<evidence type="ECO:0000313" key="2">
    <source>
        <dbReference type="EMBL" id="GGM82492.1"/>
    </source>
</evidence>
<dbReference type="PANTHER" id="PTHR37809:SF1">
    <property type="entry name" value="RIBOSOMAL PROTEIN S12 METHYLTHIOTRANSFERASE ACCESSORY FACTOR YCAO"/>
    <property type="match status" value="1"/>
</dbReference>
<dbReference type="Gene3D" id="3.30.40.250">
    <property type="match status" value="1"/>
</dbReference>
<reference evidence="2" key="1">
    <citation type="journal article" date="2014" name="Int. J. Syst. Evol. Microbiol.">
        <title>Complete genome sequence of Corynebacterium casei LMG S-19264T (=DSM 44701T), isolated from a smear-ripened cheese.</title>
        <authorList>
            <consortium name="US DOE Joint Genome Institute (JGI-PGF)"/>
            <person name="Walter F."/>
            <person name="Albersmeier A."/>
            <person name="Kalinowski J."/>
            <person name="Ruckert C."/>
        </authorList>
    </citation>
    <scope>NUCLEOTIDE SEQUENCE</scope>
    <source>
        <strain evidence="2">CGMCC 4.5737</strain>
    </source>
</reference>
<organism evidence="2 3">
    <name type="scientific">Longimycelium tulufanense</name>
    <dbReference type="NCBI Taxonomy" id="907463"/>
    <lineage>
        <taxon>Bacteria</taxon>
        <taxon>Bacillati</taxon>
        <taxon>Actinomycetota</taxon>
        <taxon>Actinomycetes</taxon>
        <taxon>Pseudonocardiales</taxon>
        <taxon>Pseudonocardiaceae</taxon>
        <taxon>Longimycelium</taxon>
    </lineage>
</organism>
<gene>
    <name evidence="2" type="ORF">GCM10012275_61320</name>
</gene>
<dbReference type="Gene3D" id="3.30.1330.230">
    <property type="match status" value="1"/>
</dbReference>
<dbReference type="PROSITE" id="PS51664">
    <property type="entry name" value="YCAO"/>
    <property type="match status" value="1"/>
</dbReference>